<sequence length="78" mass="8672">MALSQSAGCSERERLLHLLQLRFLPHTGSGARGYFPTFASTKDEVCLAPGPCKEPTAPVGSCRTHMRTSYARNRFCLW</sequence>
<evidence type="ECO:0000313" key="2">
    <source>
        <dbReference type="Proteomes" id="UP000694408"/>
    </source>
</evidence>
<evidence type="ECO:0000313" key="1">
    <source>
        <dbReference type="Ensembl" id="ENSJHYP00000012172.1"/>
    </source>
</evidence>
<accession>A0A8C5J0R6</accession>
<organism evidence="1 2">
    <name type="scientific">Junco hyemalis</name>
    <name type="common">Dark-eyed junco</name>
    <dbReference type="NCBI Taxonomy" id="40217"/>
    <lineage>
        <taxon>Eukaryota</taxon>
        <taxon>Metazoa</taxon>
        <taxon>Chordata</taxon>
        <taxon>Craniata</taxon>
        <taxon>Vertebrata</taxon>
        <taxon>Euteleostomi</taxon>
        <taxon>Archelosauria</taxon>
        <taxon>Archosauria</taxon>
        <taxon>Dinosauria</taxon>
        <taxon>Saurischia</taxon>
        <taxon>Theropoda</taxon>
        <taxon>Coelurosauria</taxon>
        <taxon>Aves</taxon>
        <taxon>Neognathae</taxon>
        <taxon>Neoaves</taxon>
        <taxon>Telluraves</taxon>
        <taxon>Australaves</taxon>
        <taxon>Passeriformes</taxon>
        <taxon>Passerellidae</taxon>
        <taxon>Junco</taxon>
    </lineage>
</organism>
<proteinExistence type="predicted"/>
<reference evidence="1" key="1">
    <citation type="submission" date="2025-08" db="UniProtKB">
        <authorList>
            <consortium name="Ensembl"/>
        </authorList>
    </citation>
    <scope>IDENTIFICATION</scope>
</reference>
<dbReference type="Proteomes" id="UP000694408">
    <property type="component" value="Unplaced"/>
</dbReference>
<protein>
    <submittedName>
        <fullName evidence="1">Uncharacterized protein</fullName>
    </submittedName>
</protein>
<dbReference type="AlphaFoldDB" id="A0A8C5J0R6"/>
<reference evidence="1" key="2">
    <citation type="submission" date="2025-09" db="UniProtKB">
        <authorList>
            <consortium name="Ensembl"/>
        </authorList>
    </citation>
    <scope>IDENTIFICATION</scope>
</reference>
<name>A0A8C5J0R6_JUNHY</name>
<dbReference type="Ensembl" id="ENSJHYT00000014738.1">
    <property type="protein sequence ID" value="ENSJHYP00000012172.1"/>
    <property type="gene ID" value="ENSJHYG00000009503.1"/>
</dbReference>
<keyword evidence="2" id="KW-1185">Reference proteome</keyword>